<dbReference type="AlphaFoldDB" id="A0A2N5UAG8"/>
<sequence>MFQAVHVRPSSSATPKPKSSKPRKSVTPKQLKKHKADFDVDDVDLDHVGNKLLREVVPIEGNTKIDNEYVQYVQATMRCWGISCFTMDWEKHWDDCFSQIMCQFFIQVWKWGLSTSCFGLLAQRDANSINFDNHLLMAIHWRPSKSLRRHFKCIKKGGQTLVLYQEKILNKSVACQLYLQEQGVKHQYVEPFDERYINSDNEVTMEDKIVIALAKTPTWHLDKASAYIDWIESRRRAQRISTTPSVRKHPNVPIYNDNARIPIGPPQNLYSPLFLDQQSSAKRKALQMAPTLFKIVEDFNLILPQTHANFTKYPPKAHIDLVDP</sequence>
<accession>A0A2N5UAG8</accession>
<organism evidence="2 3">
    <name type="scientific">Puccinia coronata f. sp. avenae</name>
    <dbReference type="NCBI Taxonomy" id="200324"/>
    <lineage>
        <taxon>Eukaryota</taxon>
        <taxon>Fungi</taxon>
        <taxon>Dikarya</taxon>
        <taxon>Basidiomycota</taxon>
        <taxon>Pucciniomycotina</taxon>
        <taxon>Pucciniomycetes</taxon>
        <taxon>Pucciniales</taxon>
        <taxon>Pucciniaceae</taxon>
        <taxon>Puccinia</taxon>
    </lineage>
</organism>
<dbReference type="OrthoDB" id="2507441at2759"/>
<feature type="region of interest" description="Disordered" evidence="1">
    <location>
        <begin position="1"/>
        <end position="28"/>
    </location>
</feature>
<evidence type="ECO:0000256" key="1">
    <source>
        <dbReference type="SAM" id="MobiDB-lite"/>
    </source>
</evidence>
<gene>
    <name evidence="2" type="ORF">PCANC_15053</name>
</gene>
<evidence type="ECO:0000313" key="3">
    <source>
        <dbReference type="Proteomes" id="UP000235388"/>
    </source>
</evidence>
<proteinExistence type="predicted"/>
<feature type="compositionally biased region" description="Basic residues" evidence="1">
    <location>
        <begin position="18"/>
        <end position="28"/>
    </location>
</feature>
<dbReference type="Proteomes" id="UP000235388">
    <property type="component" value="Unassembled WGS sequence"/>
</dbReference>
<evidence type="ECO:0000313" key="2">
    <source>
        <dbReference type="EMBL" id="PLW34734.1"/>
    </source>
</evidence>
<name>A0A2N5UAG8_9BASI</name>
<feature type="compositionally biased region" description="Low complexity" evidence="1">
    <location>
        <begin position="8"/>
        <end position="17"/>
    </location>
</feature>
<protein>
    <submittedName>
        <fullName evidence="2">Uncharacterized protein</fullName>
    </submittedName>
</protein>
<keyword evidence="3" id="KW-1185">Reference proteome</keyword>
<dbReference type="EMBL" id="PGCJ01000271">
    <property type="protein sequence ID" value="PLW34734.1"/>
    <property type="molecule type" value="Genomic_DNA"/>
</dbReference>
<reference evidence="2 3" key="1">
    <citation type="submission" date="2017-11" db="EMBL/GenBank/DDBJ databases">
        <title>De novo assembly and phasing of dikaryotic genomes from two isolates of Puccinia coronata f. sp. avenae, the causal agent of oat crown rust.</title>
        <authorList>
            <person name="Miller M.E."/>
            <person name="Zhang Y."/>
            <person name="Omidvar V."/>
            <person name="Sperschneider J."/>
            <person name="Schwessinger B."/>
            <person name="Raley C."/>
            <person name="Palmer J.M."/>
            <person name="Garnica D."/>
            <person name="Upadhyaya N."/>
            <person name="Rathjen J."/>
            <person name="Taylor J.M."/>
            <person name="Park R.F."/>
            <person name="Dodds P.N."/>
            <person name="Hirsch C.D."/>
            <person name="Kianian S.F."/>
            <person name="Figueroa M."/>
        </authorList>
    </citation>
    <scope>NUCLEOTIDE SEQUENCE [LARGE SCALE GENOMIC DNA]</scope>
    <source>
        <strain evidence="2">12NC29</strain>
    </source>
</reference>
<comment type="caution">
    <text evidence="2">The sequence shown here is derived from an EMBL/GenBank/DDBJ whole genome shotgun (WGS) entry which is preliminary data.</text>
</comment>